<feature type="coiled-coil region" evidence="2">
    <location>
        <begin position="430"/>
        <end position="496"/>
    </location>
</feature>
<evidence type="ECO:0000256" key="2">
    <source>
        <dbReference type="SAM" id="Coils"/>
    </source>
</evidence>
<dbReference type="InterPro" id="IPR026581">
    <property type="entry name" value="TCP10L/CENPJ"/>
</dbReference>
<dbReference type="Gene3D" id="2.60.450.20">
    <property type="match status" value="1"/>
</dbReference>
<keyword evidence="2" id="KW-0175">Coiled coil</keyword>
<feature type="compositionally biased region" description="Low complexity" evidence="3">
    <location>
        <begin position="233"/>
        <end position="249"/>
    </location>
</feature>
<feature type="domain" description="Centromere protein J C-terminal" evidence="4">
    <location>
        <begin position="853"/>
        <end position="881"/>
    </location>
</feature>
<feature type="region of interest" description="Disordered" evidence="3">
    <location>
        <begin position="71"/>
        <end position="268"/>
    </location>
</feature>
<feature type="compositionally biased region" description="Basic and acidic residues" evidence="3">
    <location>
        <begin position="595"/>
        <end position="691"/>
    </location>
</feature>
<comment type="similarity">
    <text evidence="1">Belongs to the TCP10 family.</text>
</comment>
<accession>G0UZU5</accession>
<feature type="region of interest" description="Disordered" evidence="3">
    <location>
        <begin position="1"/>
        <end position="29"/>
    </location>
</feature>
<feature type="region of interest" description="Disordered" evidence="3">
    <location>
        <begin position="294"/>
        <end position="347"/>
    </location>
</feature>
<proteinExistence type="inferred from homology"/>
<dbReference type="FunFam" id="2.60.450.20:FF:000004">
    <property type="entry name" value="Centromere protein J"/>
    <property type="match status" value="1"/>
</dbReference>
<dbReference type="Pfam" id="PF07202">
    <property type="entry name" value="Tcp10_C"/>
    <property type="match status" value="1"/>
</dbReference>
<dbReference type="PANTHER" id="PTHR10331">
    <property type="entry name" value="T COMPLEX PROTEIN 10"/>
    <property type="match status" value="1"/>
</dbReference>
<gene>
    <name evidence="5" type="ORF">TCIL3000_11_3110</name>
</gene>
<feature type="region of interest" description="Disordered" evidence="3">
    <location>
        <begin position="595"/>
        <end position="756"/>
    </location>
</feature>
<feature type="compositionally biased region" description="Low complexity" evidence="3">
    <location>
        <begin position="184"/>
        <end position="203"/>
    </location>
</feature>
<dbReference type="InterPro" id="IPR009852">
    <property type="entry name" value="CENPJ_C_dom"/>
</dbReference>
<evidence type="ECO:0000256" key="3">
    <source>
        <dbReference type="SAM" id="MobiDB-lite"/>
    </source>
</evidence>
<feature type="compositionally biased region" description="Basic residues" evidence="3">
    <location>
        <begin position="204"/>
        <end position="223"/>
    </location>
</feature>
<name>G0UZU5_TRYCI</name>
<feature type="compositionally biased region" description="Low complexity" evidence="3">
    <location>
        <begin position="713"/>
        <end position="727"/>
    </location>
</feature>
<feature type="region of interest" description="Disordered" evidence="3">
    <location>
        <begin position="521"/>
        <end position="547"/>
    </location>
</feature>
<dbReference type="EMBL" id="HE575324">
    <property type="protein sequence ID" value="CCC94914.1"/>
    <property type="molecule type" value="Genomic_DNA"/>
</dbReference>
<dbReference type="AlphaFoldDB" id="G0UZU5"/>
<feature type="compositionally biased region" description="Polar residues" evidence="3">
    <location>
        <begin position="12"/>
        <end position="25"/>
    </location>
</feature>
<dbReference type="InterPro" id="IPR047002">
    <property type="entry name" value="Tcp10_C_sf"/>
</dbReference>
<reference evidence="5" key="1">
    <citation type="journal article" date="2012" name="Proc. Natl. Acad. Sci. U.S.A.">
        <title>Antigenic diversity is generated by distinct evolutionary mechanisms in African trypanosome species.</title>
        <authorList>
            <person name="Jackson A.P."/>
            <person name="Berry A."/>
            <person name="Aslett M."/>
            <person name="Allison H.C."/>
            <person name="Burton P."/>
            <person name="Vavrova-Anderson J."/>
            <person name="Brown R."/>
            <person name="Browne H."/>
            <person name="Corton N."/>
            <person name="Hauser H."/>
            <person name="Gamble J."/>
            <person name="Gilderthorp R."/>
            <person name="Marcello L."/>
            <person name="McQuillan J."/>
            <person name="Otto T.D."/>
            <person name="Quail M.A."/>
            <person name="Sanders M.J."/>
            <person name="van Tonder A."/>
            <person name="Ginger M.L."/>
            <person name="Field M.C."/>
            <person name="Barry J.D."/>
            <person name="Hertz-Fowler C."/>
            <person name="Berriman M."/>
        </authorList>
    </citation>
    <scope>NUCLEOTIDE SEQUENCE</scope>
    <source>
        <strain evidence="5">IL3000</strain>
    </source>
</reference>
<dbReference type="VEuPathDB" id="TriTrypDB:TcIL3000.11.3110"/>
<evidence type="ECO:0000256" key="1">
    <source>
        <dbReference type="ARBA" id="ARBA00005627"/>
    </source>
</evidence>
<evidence type="ECO:0000259" key="4">
    <source>
        <dbReference type="Pfam" id="PF07202"/>
    </source>
</evidence>
<dbReference type="PANTHER" id="PTHR10331:SF6">
    <property type="entry name" value="SPINDLE ASSEMBLY ABNORMAL 4"/>
    <property type="match status" value="1"/>
</dbReference>
<organism evidence="5">
    <name type="scientific">Trypanosoma congolense (strain IL3000)</name>
    <dbReference type="NCBI Taxonomy" id="1068625"/>
    <lineage>
        <taxon>Eukaryota</taxon>
        <taxon>Discoba</taxon>
        <taxon>Euglenozoa</taxon>
        <taxon>Kinetoplastea</taxon>
        <taxon>Metakinetoplastina</taxon>
        <taxon>Trypanosomatida</taxon>
        <taxon>Trypanosomatidae</taxon>
        <taxon>Trypanosoma</taxon>
        <taxon>Nannomonas</taxon>
    </lineage>
</organism>
<protein>
    <recommendedName>
        <fullName evidence="4">Centromere protein J C-terminal domain-containing protein</fullName>
    </recommendedName>
</protein>
<evidence type="ECO:0000313" key="5">
    <source>
        <dbReference type="EMBL" id="CCC94914.1"/>
    </source>
</evidence>
<sequence length="883" mass="101315">MAEVKVPRPGRSLSTGKVSVAASQKRQARSAPFKFLRKDEGRLSYSCTPESPVSGCGNALQGISVTSRELISMDKNSSRSLREAIANDMRKGKANDPFGGFEVAVPKRGPPPSASPREDRSVSREGVQSQEAGGAPSARSGTQQAAPHLILGDTNQSELTGEKFVSSKRLGSRTSEDSEKMVEQQQPPQQRQQQQHVLQPQPQQHHHHHHQHHHQNHLQQHHQYHQEQHHPHQQTYQSHLQNQSFQWQQQPPPPLSHKSQSVRSRASPMHSHVLAWNMSENDIGDWSPSPVHQRRWRNGDVDNGHVRQLPSNRYSDAGELENEFSAGGRNTRNYFRPPLAEYNPPREDDELVGQLEGEIRATKEERSRYYQLRLQLERERQRFEEYRAGVERDMEDERAHLDAARVSEQRLAKKDARVVEERYRSTLELLRTERDSNAKLTQENEMLRQQLEMTTVRLRESQKLQKLETSRLRREIESLTRRNEELLELAREQQLVALERGESLSAPLLLHNDPSVRQKVLANSGNNKKGGGDLFDSHSGALRHRGYSSDHHRYLELVEREIISEPDENERKRIEEEERRHDEIEERLRRVEADGRRRAEEEENMRRRVEAEQRLRAKEEEDKQKRAEGEGKKRKVAEAVERQREDGEKEAKVSNHQEADGAPRRQVEAQKVVPEDRTQQSEDKVGGKRLEASQQRRSSGHPVLTPRALNPKTSGSATSGSGTQSNSCTYATRKSRRIPTATELISDNEPVPPEDFPNDTVVSQTSLGENPNKREVLYRSGKREIHYTNGTRKLILPTGHVFLYFSNGDIKRTFPSGKSTYWYAAAQTTHTQYADKIQVFQFHSSGQVERHLPDGKKEILYPDGMYKVVYPDGRDETIFPDPQ</sequence>